<proteinExistence type="predicted"/>
<dbReference type="PANTHER" id="PTHR34548">
    <property type="entry name" value="PROTEIN TIC 21, CHLOROPLASTIC"/>
    <property type="match status" value="1"/>
</dbReference>
<dbReference type="InterPro" id="IPR022051">
    <property type="entry name" value="DUF3611"/>
</dbReference>
<accession>A0A367RNI2</accession>
<dbReference type="EMBL" id="LXQE01000136">
    <property type="protein sequence ID" value="RCJ37431.1"/>
    <property type="molecule type" value="Genomic_DNA"/>
</dbReference>
<dbReference type="PANTHER" id="PTHR34548:SF2">
    <property type="entry name" value="PROTEIN TIC 21, CHLOROPLASTIC"/>
    <property type="match status" value="1"/>
</dbReference>
<dbReference type="AlphaFoldDB" id="A0A367RNI2"/>
<name>A0A367RNI2_NOSPU</name>
<comment type="caution">
    <text evidence="2">The sequence shown here is derived from an EMBL/GenBank/DDBJ whole genome shotgun (WGS) entry which is preliminary data.</text>
</comment>
<feature type="transmembrane region" description="Helical" evidence="1">
    <location>
        <begin position="29"/>
        <end position="49"/>
    </location>
</feature>
<feature type="transmembrane region" description="Helical" evidence="1">
    <location>
        <begin position="61"/>
        <end position="82"/>
    </location>
</feature>
<dbReference type="Pfam" id="PF12263">
    <property type="entry name" value="DUF3611"/>
    <property type="match status" value="1"/>
</dbReference>
<evidence type="ECO:0000313" key="2">
    <source>
        <dbReference type="EMBL" id="RCJ37431.1"/>
    </source>
</evidence>
<gene>
    <name evidence="2" type="ORF">A6769_10980</name>
</gene>
<organism evidence="2 3">
    <name type="scientific">Nostoc punctiforme NIES-2108</name>
    <dbReference type="NCBI Taxonomy" id="1356359"/>
    <lineage>
        <taxon>Bacteria</taxon>
        <taxon>Bacillati</taxon>
        <taxon>Cyanobacteriota</taxon>
        <taxon>Cyanophyceae</taxon>
        <taxon>Nostocales</taxon>
        <taxon>Nostocaceae</taxon>
        <taxon>Nostoc</taxon>
    </lineage>
</organism>
<evidence type="ECO:0000256" key="1">
    <source>
        <dbReference type="SAM" id="Phobius"/>
    </source>
</evidence>
<feature type="transmembrane region" description="Helical" evidence="1">
    <location>
        <begin position="159"/>
        <end position="185"/>
    </location>
</feature>
<keyword evidence="1" id="KW-0812">Transmembrane</keyword>
<feature type="transmembrane region" description="Helical" evidence="1">
    <location>
        <begin position="110"/>
        <end position="138"/>
    </location>
</feature>
<keyword evidence="1" id="KW-0472">Membrane</keyword>
<evidence type="ECO:0000313" key="3">
    <source>
        <dbReference type="Proteomes" id="UP000252085"/>
    </source>
</evidence>
<sequence length="190" mass="21025">MTNDLNSYLPVPTKRKFAATFGVVRPISFWVQLALGTVSILTLLLAIFSRNVTVQTTTNSVMGFGVFLGIIGILVLCFRLYWMNRYRRLDKLLQSPNRELHPSKQDVIQVLQIGLIVSFIGLLLAFLASEVTVIAVLAKTLALPQTIAVYRPENVIRSLDIFVVLANVNLIGAHFVGGATSLGLLNWLEQ</sequence>
<evidence type="ECO:0008006" key="4">
    <source>
        <dbReference type="Google" id="ProtNLM"/>
    </source>
</evidence>
<keyword evidence="1" id="KW-1133">Transmembrane helix</keyword>
<protein>
    <recommendedName>
        <fullName evidence="4">DUF3611 domain-containing protein</fullName>
    </recommendedName>
</protein>
<dbReference type="Proteomes" id="UP000252085">
    <property type="component" value="Unassembled WGS sequence"/>
</dbReference>
<reference evidence="2 3" key="1">
    <citation type="submission" date="2016-04" db="EMBL/GenBank/DDBJ databases">
        <authorList>
            <person name="Evans L.H."/>
            <person name="Alamgir A."/>
            <person name="Owens N."/>
            <person name="Weber N.D."/>
            <person name="Virtaneva K."/>
            <person name="Barbian K."/>
            <person name="Babar A."/>
            <person name="Rosenke K."/>
        </authorList>
    </citation>
    <scope>NUCLEOTIDE SEQUENCE [LARGE SCALE GENOMIC DNA]</scope>
    <source>
        <strain evidence="2">NIES-2108</strain>
    </source>
</reference>